<dbReference type="Pfam" id="PF18146">
    <property type="entry name" value="CinA_KH"/>
    <property type="match status" value="1"/>
</dbReference>
<reference evidence="4" key="1">
    <citation type="journal article" date="2019" name="Int. J. Syst. Evol. Microbiol.">
        <title>The Global Catalogue of Microorganisms (GCM) 10K type strain sequencing project: providing services to taxonomists for standard genome sequencing and annotation.</title>
        <authorList>
            <consortium name="The Broad Institute Genomics Platform"/>
            <consortium name="The Broad Institute Genome Sequencing Center for Infectious Disease"/>
            <person name="Wu L."/>
            <person name="Ma J."/>
        </authorList>
    </citation>
    <scope>NUCLEOTIDE SEQUENCE [LARGE SCALE GENOMIC DNA]</scope>
    <source>
        <strain evidence="4">CECT 7184</strain>
    </source>
</reference>
<dbReference type="InterPro" id="IPR050101">
    <property type="entry name" value="CinA"/>
</dbReference>
<dbReference type="NCBIfam" id="TIGR00200">
    <property type="entry name" value="cinA_nterm"/>
    <property type="match status" value="1"/>
</dbReference>
<dbReference type="Pfam" id="PF00994">
    <property type="entry name" value="MoCF_biosynth"/>
    <property type="match status" value="1"/>
</dbReference>
<protein>
    <recommendedName>
        <fullName evidence="1">Putative competence-damage inducible protein</fullName>
    </recommendedName>
</protein>
<dbReference type="EMBL" id="JBHSOZ010000003">
    <property type="protein sequence ID" value="MFC5712081.1"/>
    <property type="molecule type" value="Genomic_DNA"/>
</dbReference>
<dbReference type="PANTHER" id="PTHR13939">
    <property type="entry name" value="NICOTINAMIDE-NUCLEOTIDE AMIDOHYDROLASE PNCC"/>
    <property type="match status" value="1"/>
</dbReference>
<dbReference type="SUPFAM" id="SSF53218">
    <property type="entry name" value="Molybdenum cofactor biosynthesis proteins"/>
    <property type="match status" value="1"/>
</dbReference>
<dbReference type="InterPro" id="IPR036653">
    <property type="entry name" value="CinA-like_C"/>
</dbReference>
<dbReference type="PIRSF" id="PIRSF006728">
    <property type="entry name" value="CinA"/>
    <property type="match status" value="1"/>
</dbReference>
<dbReference type="Gene3D" id="3.90.950.20">
    <property type="entry name" value="CinA-like"/>
    <property type="match status" value="1"/>
</dbReference>
<dbReference type="SMART" id="SM00852">
    <property type="entry name" value="MoCF_biosynth"/>
    <property type="match status" value="1"/>
</dbReference>
<comment type="caution">
    <text evidence="3">The sequence shown here is derived from an EMBL/GenBank/DDBJ whole genome shotgun (WGS) entry which is preliminary data.</text>
</comment>
<dbReference type="Proteomes" id="UP001596142">
    <property type="component" value="Unassembled WGS sequence"/>
</dbReference>
<evidence type="ECO:0000259" key="2">
    <source>
        <dbReference type="SMART" id="SM00852"/>
    </source>
</evidence>
<dbReference type="Gene3D" id="3.30.70.2860">
    <property type="match status" value="1"/>
</dbReference>
<dbReference type="InterPro" id="IPR036425">
    <property type="entry name" value="MoaB/Mog-like_dom_sf"/>
</dbReference>
<gene>
    <name evidence="1" type="primary">cinA</name>
    <name evidence="3" type="ORF">ACFPU1_04765</name>
</gene>
<dbReference type="CDD" id="cd00885">
    <property type="entry name" value="cinA"/>
    <property type="match status" value="1"/>
</dbReference>
<dbReference type="InterPro" id="IPR008136">
    <property type="entry name" value="CinA_C"/>
</dbReference>
<evidence type="ECO:0000313" key="3">
    <source>
        <dbReference type="EMBL" id="MFC5712081.1"/>
    </source>
</evidence>
<dbReference type="NCBIfam" id="TIGR00199">
    <property type="entry name" value="PncC_domain"/>
    <property type="match status" value="1"/>
</dbReference>
<comment type="similarity">
    <text evidence="1">Belongs to the CinA family.</text>
</comment>
<feature type="domain" description="MoaB/Mog" evidence="2">
    <location>
        <begin position="4"/>
        <end position="170"/>
    </location>
</feature>
<dbReference type="SUPFAM" id="SSF142433">
    <property type="entry name" value="CinA-like"/>
    <property type="match status" value="1"/>
</dbReference>
<dbReference type="InterPro" id="IPR001453">
    <property type="entry name" value="MoaB/Mog_dom"/>
</dbReference>
<dbReference type="InterPro" id="IPR041424">
    <property type="entry name" value="CinA_KH"/>
</dbReference>
<dbReference type="NCBIfam" id="NF001813">
    <property type="entry name" value="PRK00549.1"/>
    <property type="match status" value="1"/>
</dbReference>
<name>A0ABW0YJ04_9BACI</name>
<dbReference type="Gene3D" id="3.40.980.10">
    <property type="entry name" value="MoaB/Mog-like domain"/>
    <property type="match status" value="1"/>
</dbReference>
<proteinExistence type="inferred from homology"/>
<dbReference type="InterPro" id="IPR008135">
    <property type="entry name" value="Competence-induced_CinA"/>
</dbReference>
<dbReference type="RefSeq" id="WP_385939119.1">
    <property type="nucleotide sequence ID" value="NZ_JBHSOZ010000003.1"/>
</dbReference>
<evidence type="ECO:0000313" key="4">
    <source>
        <dbReference type="Proteomes" id="UP001596142"/>
    </source>
</evidence>
<dbReference type="PANTHER" id="PTHR13939:SF0">
    <property type="entry name" value="NMN AMIDOHYDROLASE-LIKE PROTEIN YFAY"/>
    <property type="match status" value="1"/>
</dbReference>
<evidence type="ECO:0000256" key="1">
    <source>
        <dbReference type="HAMAP-Rule" id="MF_00226"/>
    </source>
</evidence>
<organism evidence="3 4">
    <name type="scientific">Thalassorhabdus alkalitolerans</name>
    <dbReference type="NCBI Taxonomy" id="2282697"/>
    <lineage>
        <taxon>Bacteria</taxon>
        <taxon>Bacillati</taxon>
        <taxon>Bacillota</taxon>
        <taxon>Bacilli</taxon>
        <taxon>Bacillales</taxon>
        <taxon>Bacillaceae</taxon>
        <taxon>Thalassorhabdus</taxon>
    </lineage>
</organism>
<keyword evidence="4" id="KW-1185">Reference proteome</keyword>
<dbReference type="NCBIfam" id="TIGR00177">
    <property type="entry name" value="molyb_syn"/>
    <property type="match status" value="1"/>
</dbReference>
<dbReference type="Pfam" id="PF02464">
    <property type="entry name" value="CinA"/>
    <property type="match status" value="1"/>
</dbReference>
<sequence length="408" mass="44026">MNAEIIAVGSELLLGQIANTNGQYISKELALLGIDVYRHTVVGDNASRLREALAEAEERADIVILTGGLGPTDDDLTRETVAAHLGKKIAVHSPSLENIETFFAKSKRAVTASNRKQAHHIVGSNVFLNQAGLACGMACSNERTHFLLLPGPPREMKAMFQASVKPYIKNLYPKAKAVRSRVLRFFGIGESSLEDQLKDLIETQTNPTLAPLAEEGEVTLRLTIKEQDRDLAIKSLDDLECKVRQRVGDYLYGYGEDTLMGKALELLKEKEWTVAAAESLTGGLFSQELTSLPGASSVFAGGVITYTNEVKENVLGIDSLLLERDGAVSENCAKKMAEQVKEKFKSSIGISFTGVAGPGAHEGKLPGDVWVGVATPEGSFAKNLTLSGSRSTIRIQTVKHGAHLLLKV</sequence>
<accession>A0ABW0YJ04</accession>
<dbReference type="HAMAP" id="MF_00226_B">
    <property type="entry name" value="CinA_B"/>
    <property type="match status" value="1"/>
</dbReference>